<sequence>KVLFLHVRSRICAALIASAIFKKYASLSHSVDMTDKFQLQVLEFATYAAISLDKCYKCNDERACELLLRQLSIFGYGNGTVTLLTIYSTGVNSVPSSISIKDLNKDNYLDIVITDYNSNEILVLIGSNEGNFSKLNSYSLGYNAGQESVAIADINNDSLYDLIVANYGTNYVEILLQTC</sequence>
<feature type="domain" description="TRPM-like" evidence="2">
    <location>
        <begin position="9"/>
        <end position="75"/>
    </location>
</feature>
<dbReference type="PANTHER" id="PTHR46580">
    <property type="entry name" value="SENSOR KINASE-RELATED"/>
    <property type="match status" value="1"/>
</dbReference>
<evidence type="ECO:0000259" key="2">
    <source>
        <dbReference type="Pfam" id="PF25508"/>
    </source>
</evidence>
<proteinExistence type="predicted"/>
<dbReference type="Pfam" id="PF13517">
    <property type="entry name" value="FG-GAP_3"/>
    <property type="match status" value="1"/>
</dbReference>
<dbReference type="InterPro" id="IPR028994">
    <property type="entry name" value="Integrin_alpha_N"/>
</dbReference>
<keyword evidence="1" id="KW-0732">Signal</keyword>
<dbReference type="SUPFAM" id="SSF69318">
    <property type="entry name" value="Integrin alpha N-terminal domain"/>
    <property type="match status" value="1"/>
</dbReference>
<dbReference type="InterPro" id="IPR057366">
    <property type="entry name" value="TRPM-like"/>
</dbReference>
<dbReference type="Gene3D" id="2.130.10.130">
    <property type="entry name" value="Integrin alpha, N-terminal"/>
    <property type="match status" value="1"/>
</dbReference>
<evidence type="ECO:0000313" key="4">
    <source>
        <dbReference type="Proteomes" id="UP000663845"/>
    </source>
</evidence>
<organism evidence="3 4">
    <name type="scientific">Adineta steineri</name>
    <dbReference type="NCBI Taxonomy" id="433720"/>
    <lineage>
        <taxon>Eukaryota</taxon>
        <taxon>Metazoa</taxon>
        <taxon>Spiralia</taxon>
        <taxon>Gnathifera</taxon>
        <taxon>Rotifera</taxon>
        <taxon>Eurotatoria</taxon>
        <taxon>Bdelloidea</taxon>
        <taxon>Adinetida</taxon>
        <taxon>Adinetidae</taxon>
        <taxon>Adineta</taxon>
    </lineage>
</organism>
<evidence type="ECO:0000256" key="1">
    <source>
        <dbReference type="ARBA" id="ARBA00022729"/>
    </source>
</evidence>
<accession>A0A815W8Q8</accession>
<dbReference type="AlphaFoldDB" id="A0A815W8Q8"/>
<dbReference type="InterPro" id="IPR013517">
    <property type="entry name" value="FG-GAP"/>
</dbReference>
<feature type="non-terminal residue" evidence="3">
    <location>
        <position position="179"/>
    </location>
</feature>
<protein>
    <recommendedName>
        <fullName evidence="2">TRPM-like domain-containing protein</fullName>
    </recommendedName>
</protein>
<evidence type="ECO:0000313" key="3">
    <source>
        <dbReference type="EMBL" id="CAF1538914.1"/>
    </source>
</evidence>
<name>A0A815W8Q8_9BILA</name>
<dbReference type="Proteomes" id="UP000663845">
    <property type="component" value="Unassembled WGS sequence"/>
</dbReference>
<dbReference type="EMBL" id="CAJNOG010004140">
    <property type="protein sequence ID" value="CAF1538914.1"/>
    <property type="molecule type" value="Genomic_DNA"/>
</dbReference>
<comment type="caution">
    <text evidence="3">The sequence shown here is derived from an EMBL/GenBank/DDBJ whole genome shotgun (WGS) entry which is preliminary data.</text>
</comment>
<gene>
    <name evidence="3" type="ORF">JYZ213_LOCUS45587</name>
</gene>
<reference evidence="3" key="1">
    <citation type="submission" date="2021-02" db="EMBL/GenBank/DDBJ databases">
        <authorList>
            <person name="Nowell W R."/>
        </authorList>
    </citation>
    <scope>NUCLEOTIDE SEQUENCE</scope>
</reference>
<dbReference type="Pfam" id="PF25508">
    <property type="entry name" value="TRPM2"/>
    <property type="match status" value="1"/>
</dbReference>